<name>A0AAD2CFY6_9STRA</name>
<sequence>MKTAPWHDYILEKINAAESLIKPMSAIAGAHERSASLRDAEDKLQEIQRKDFRQFKLEVRLVKDTNERRNFEKELCHVQIKHQAVKGYLASAKAGESRQQLSIGNKGDQVLAQASLIQDET</sequence>
<reference evidence="1" key="1">
    <citation type="submission" date="2023-08" db="EMBL/GenBank/DDBJ databases">
        <authorList>
            <person name="Audoor S."/>
            <person name="Bilcke G."/>
        </authorList>
    </citation>
    <scope>NUCLEOTIDE SEQUENCE</scope>
</reference>
<dbReference type="Proteomes" id="UP001295423">
    <property type="component" value="Unassembled WGS sequence"/>
</dbReference>
<protein>
    <submittedName>
        <fullName evidence="1">Uncharacterized protein</fullName>
    </submittedName>
</protein>
<accession>A0AAD2CFY6</accession>
<organism evidence="1 2">
    <name type="scientific">Cylindrotheca closterium</name>
    <dbReference type="NCBI Taxonomy" id="2856"/>
    <lineage>
        <taxon>Eukaryota</taxon>
        <taxon>Sar</taxon>
        <taxon>Stramenopiles</taxon>
        <taxon>Ochrophyta</taxon>
        <taxon>Bacillariophyta</taxon>
        <taxon>Bacillariophyceae</taxon>
        <taxon>Bacillariophycidae</taxon>
        <taxon>Bacillariales</taxon>
        <taxon>Bacillariaceae</taxon>
        <taxon>Cylindrotheca</taxon>
    </lineage>
</organism>
<gene>
    <name evidence="1" type="ORF">CYCCA115_LOCUS2080</name>
</gene>
<proteinExistence type="predicted"/>
<comment type="caution">
    <text evidence="1">The sequence shown here is derived from an EMBL/GenBank/DDBJ whole genome shotgun (WGS) entry which is preliminary data.</text>
</comment>
<dbReference type="EMBL" id="CAKOGP040000113">
    <property type="protein sequence ID" value="CAJ1930773.1"/>
    <property type="molecule type" value="Genomic_DNA"/>
</dbReference>
<evidence type="ECO:0000313" key="2">
    <source>
        <dbReference type="Proteomes" id="UP001295423"/>
    </source>
</evidence>
<evidence type="ECO:0000313" key="1">
    <source>
        <dbReference type="EMBL" id="CAJ1930773.1"/>
    </source>
</evidence>
<dbReference type="AlphaFoldDB" id="A0AAD2CFY6"/>
<keyword evidence="2" id="KW-1185">Reference proteome</keyword>